<keyword evidence="2" id="KW-1185">Reference proteome</keyword>
<evidence type="ECO:0000313" key="2">
    <source>
        <dbReference type="Proteomes" id="UP000242180"/>
    </source>
</evidence>
<dbReference type="AlphaFoldDB" id="A0A1X2H1V3"/>
<sequence length="440" mass="50004">MSTSPRKRKVSTADDPKAIARAIRSDTARGYQAAREEYSEALAQALSRASPAANPPWEEYQERDGVYAPDAKPDCKSIGTIIKHYGLRGIKCYWALEYEKKCAVLNGLNSILDLSDGSGNGQKHVLLDEWDFLQSIFAHDLKIEKFDQAVSNDMKNLAKLTRKDKAAGYKSSRMSELNAVDNELSSAFCIYADIIKLLSTRDNPMNRVKEMTEYDTIVKIWSPVFETLFRDTHVVLKWGESKLQTDEVRVPAGPEDHIFFKVDLRLILNHRGTEHTLAIVEVARYFQDSKIRHDHSKLLIESKLVLDNMLRHGCSPGDACVPSLQLCGLRGDFLVLQLEEDGLYVAAPVACLRFPSGVHRLWGLEEMLTTLRAFKSSVTQNLELLETCINETRNSFGKKFSRREPSPRPASITWQRPTWWPDHKKRRLRPPSLEVIFGKN</sequence>
<gene>
    <name evidence="1" type="ORF">BCR43DRAFT_499009</name>
</gene>
<evidence type="ECO:0000313" key="1">
    <source>
        <dbReference type="EMBL" id="ORY91394.1"/>
    </source>
</evidence>
<name>A0A1X2H1V3_SYNRA</name>
<accession>A0A1X2H1V3</accession>
<proteinExistence type="predicted"/>
<dbReference type="OMA" id="YWALEYE"/>
<dbReference type="STRING" id="13706.A0A1X2H1V3"/>
<comment type="caution">
    <text evidence="1">The sequence shown here is derived from an EMBL/GenBank/DDBJ whole genome shotgun (WGS) entry which is preliminary data.</text>
</comment>
<dbReference type="Proteomes" id="UP000242180">
    <property type="component" value="Unassembled WGS sequence"/>
</dbReference>
<reference evidence="1 2" key="1">
    <citation type="submission" date="2016-07" db="EMBL/GenBank/DDBJ databases">
        <title>Pervasive Adenine N6-methylation of Active Genes in Fungi.</title>
        <authorList>
            <consortium name="DOE Joint Genome Institute"/>
            <person name="Mondo S.J."/>
            <person name="Dannebaum R.O."/>
            <person name="Kuo R.C."/>
            <person name="Labutti K."/>
            <person name="Haridas S."/>
            <person name="Kuo A."/>
            <person name="Salamov A."/>
            <person name="Ahrendt S.R."/>
            <person name="Lipzen A."/>
            <person name="Sullivan W."/>
            <person name="Andreopoulos W.B."/>
            <person name="Clum A."/>
            <person name="Lindquist E."/>
            <person name="Daum C."/>
            <person name="Ramamoorthy G.K."/>
            <person name="Gryganskyi A."/>
            <person name="Culley D."/>
            <person name="Magnuson J.K."/>
            <person name="James T.Y."/>
            <person name="O'Malley M.A."/>
            <person name="Stajich J.E."/>
            <person name="Spatafora J.W."/>
            <person name="Visel A."/>
            <person name="Grigoriev I.V."/>
        </authorList>
    </citation>
    <scope>NUCLEOTIDE SEQUENCE [LARGE SCALE GENOMIC DNA]</scope>
    <source>
        <strain evidence="1 2">NRRL 2496</strain>
    </source>
</reference>
<protein>
    <submittedName>
        <fullName evidence="1">Uncharacterized protein</fullName>
    </submittedName>
</protein>
<dbReference type="OrthoDB" id="2289963at2759"/>
<organism evidence="1 2">
    <name type="scientific">Syncephalastrum racemosum</name>
    <name type="common">Filamentous fungus</name>
    <dbReference type="NCBI Taxonomy" id="13706"/>
    <lineage>
        <taxon>Eukaryota</taxon>
        <taxon>Fungi</taxon>
        <taxon>Fungi incertae sedis</taxon>
        <taxon>Mucoromycota</taxon>
        <taxon>Mucoromycotina</taxon>
        <taxon>Mucoromycetes</taxon>
        <taxon>Mucorales</taxon>
        <taxon>Syncephalastraceae</taxon>
        <taxon>Syncephalastrum</taxon>
    </lineage>
</organism>
<dbReference type="InParanoid" id="A0A1X2H1V3"/>
<dbReference type="EMBL" id="MCGN01000011">
    <property type="protein sequence ID" value="ORY91394.1"/>
    <property type="molecule type" value="Genomic_DNA"/>
</dbReference>